<dbReference type="InterPro" id="IPR012561">
    <property type="entry name" value="Ferlin_B-domain"/>
</dbReference>
<feature type="compositionally biased region" description="Basic and acidic residues" evidence="8">
    <location>
        <begin position="1771"/>
        <end position="1785"/>
    </location>
</feature>
<evidence type="ECO:0000256" key="7">
    <source>
        <dbReference type="ARBA" id="ARBA00023136"/>
    </source>
</evidence>
<keyword evidence="4" id="KW-0677">Repeat</keyword>
<dbReference type="PANTHER" id="PTHR12546">
    <property type="entry name" value="FER-1-LIKE"/>
    <property type="match status" value="1"/>
</dbReference>
<evidence type="ECO:0000256" key="5">
    <source>
        <dbReference type="ARBA" id="ARBA00022837"/>
    </source>
</evidence>
<dbReference type="GeneTree" id="ENSGT00940000160586"/>
<dbReference type="Ensembl" id="ENSACLT00000005819.2">
    <property type="protein sequence ID" value="ENSACLP00000005699.2"/>
    <property type="gene ID" value="ENSACLG00000003792.2"/>
</dbReference>
<dbReference type="PANTHER" id="PTHR12546:SF36">
    <property type="entry name" value="FER-1-LIKE PROTEIN 4"/>
    <property type="match status" value="1"/>
</dbReference>
<feature type="domain" description="C2" evidence="10">
    <location>
        <begin position="169"/>
        <end position="287"/>
    </location>
</feature>
<keyword evidence="2 9" id="KW-0812">Transmembrane</keyword>
<dbReference type="Gene3D" id="2.60.40.150">
    <property type="entry name" value="C2 domain"/>
    <property type="match status" value="6"/>
</dbReference>
<dbReference type="CDD" id="cd04011">
    <property type="entry name" value="C2B_Ferlin"/>
    <property type="match status" value="1"/>
</dbReference>
<evidence type="ECO:0000256" key="6">
    <source>
        <dbReference type="ARBA" id="ARBA00022989"/>
    </source>
</evidence>
<feature type="domain" description="C2" evidence="10">
    <location>
        <begin position="1080"/>
        <end position="1206"/>
    </location>
</feature>
<keyword evidence="7 9" id="KW-0472">Membrane</keyword>
<dbReference type="GO" id="GO:0007009">
    <property type="term" value="P:plasma membrane organization"/>
    <property type="evidence" value="ECO:0007669"/>
    <property type="project" value="TreeGrafter"/>
</dbReference>
<feature type="domain" description="C2" evidence="10">
    <location>
        <begin position="1590"/>
        <end position="1739"/>
    </location>
</feature>
<reference evidence="11 12" key="1">
    <citation type="submission" date="2018-05" db="EMBL/GenBank/DDBJ databases">
        <authorList>
            <person name="Datahose"/>
        </authorList>
    </citation>
    <scope>NUCLEOTIDE SEQUENCE</scope>
</reference>
<name>A0A3P8NLT3_ASTCA</name>
<dbReference type="CDD" id="cd04037">
    <property type="entry name" value="C2E_Ferlin"/>
    <property type="match status" value="1"/>
</dbReference>
<feature type="region of interest" description="Disordered" evidence="8">
    <location>
        <begin position="1771"/>
        <end position="1805"/>
    </location>
</feature>
<dbReference type="CDD" id="cd04017">
    <property type="entry name" value="C2D_Ferlin"/>
    <property type="match status" value="1"/>
</dbReference>
<dbReference type="CDD" id="cd08374">
    <property type="entry name" value="C2F_Ferlin"/>
    <property type="match status" value="1"/>
</dbReference>
<evidence type="ECO:0000256" key="1">
    <source>
        <dbReference type="ARBA" id="ARBA00004167"/>
    </source>
</evidence>
<dbReference type="InterPro" id="IPR037724">
    <property type="entry name" value="C2E_Ferlin"/>
</dbReference>
<reference evidence="11" key="4">
    <citation type="submission" date="2025-09" db="UniProtKB">
        <authorList>
            <consortium name="Ensembl"/>
        </authorList>
    </citation>
    <scope>IDENTIFICATION</scope>
</reference>
<dbReference type="SMART" id="SM00239">
    <property type="entry name" value="C2"/>
    <property type="match status" value="5"/>
</dbReference>
<dbReference type="InterPro" id="IPR037722">
    <property type="entry name" value="C2C_Ferlin"/>
</dbReference>
<proteinExistence type="predicted"/>
<evidence type="ECO:0000256" key="9">
    <source>
        <dbReference type="SAM" id="Phobius"/>
    </source>
</evidence>
<evidence type="ECO:0000256" key="8">
    <source>
        <dbReference type="SAM" id="MobiDB-lite"/>
    </source>
</evidence>
<keyword evidence="5" id="KW-0106">Calcium</keyword>
<feature type="compositionally biased region" description="Basic residues" evidence="8">
    <location>
        <begin position="1786"/>
        <end position="1797"/>
    </location>
</feature>
<dbReference type="Pfam" id="PF00168">
    <property type="entry name" value="C2"/>
    <property type="match status" value="6"/>
</dbReference>
<accession>A0A3P8NLT3</accession>
<comment type="subcellular location">
    <subcellularLocation>
        <location evidence="1">Membrane</location>
        <topology evidence="1">Single-pass membrane protein</topology>
    </subcellularLocation>
</comment>
<dbReference type="InterPro" id="IPR032362">
    <property type="entry name" value="Ferlin_C"/>
</dbReference>
<dbReference type="GO" id="GO:0016020">
    <property type="term" value="C:membrane"/>
    <property type="evidence" value="ECO:0007669"/>
    <property type="project" value="UniProtKB-SubCell"/>
</dbReference>
<reference evidence="12" key="2">
    <citation type="submission" date="2023-03" db="EMBL/GenBank/DDBJ databases">
        <authorList>
            <consortium name="Wellcome Sanger Institute Data Sharing"/>
        </authorList>
    </citation>
    <scope>NUCLEOTIDE SEQUENCE [LARGE SCALE GENOMIC DNA]</scope>
</reference>
<dbReference type="InterPro" id="IPR055072">
    <property type="entry name" value="Ferlin_DSRM"/>
</dbReference>
<dbReference type="Pfam" id="PF22901">
    <property type="entry name" value="dsrm_Ferlin"/>
    <property type="match status" value="1"/>
</dbReference>
<dbReference type="STRING" id="8154.ENSACLP00000005699"/>
<organism evidence="11 12">
    <name type="scientific">Astatotilapia calliptera</name>
    <name type="common">Eastern happy</name>
    <name type="synonym">Chromis callipterus</name>
    <dbReference type="NCBI Taxonomy" id="8154"/>
    <lineage>
        <taxon>Eukaryota</taxon>
        <taxon>Metazoa</taxon>
        <taxon>Chordata</taxon>
        <taxon>Craniata</taxon>
        <taxon>Vertebrata</taxon>
        <taxon>Euteleostomi</taxon>
        <taxon>Actinopterygii</taxon>
        <taxon>Neopterygii</taxon>
        <taxon>Teleostei</taxon>
        <taxon>Neoteleostei</taxon>
        <taxon>Acanthomorphata</taxon>
        <taxon>Ovalentaria</taxon>
        <taxon>Cichlomorphae</taxon>
        <taxon>Cichliformes</taxon>
        <taxon>Cichlidae</taxon>
        <taxon>African cichlids</taxon>
        <taxon>Pseudocrenilabrinae</taxon>
        <taxon>Haplochromini</taxon>
        <taxon>Astatotilapia</taxon>
    </lineage>
</organism>
<dbReference type="InterPro" id="IPR012968">
    <property type="entry name" value="FerIin_dom"/>
</dbReference>
<evidence type="ECO:0000256" key="2">
    <source>
        <dbReference type="ARBA" id="ARBA00022692"/>
    </source>
</evidence>
<evidence type="ECO:0000256" key="3">
    <source>
        <dbReference type="ARBA" id="ARBA00022723"/>
    </source>
</evidence>
<dbReference type="InterPro" id="IPR035892">
    <property type="entry name" value="C2_domain_sf"/>
</dbReference>
<feature type="domain" description="C2" evidence="10">
    <location>
        <begin position="910"/>
        <end position="1039"/>
    </location>
</feature>
<evidence type="ECO:0000313" key="12">
    <source>
        <dbReference type="Proteomes" id="UP000265100"/>
    </source>
</evidence>
<dbReference type="Pfam" id="PF08151">
    <property type="entry name" value="FerI"/>
    <property type="match status" value="1"/>
</dbReference>
<dbReference type="SMART" id="SM01201">
    <property type="entry name" value="FerB"/>
    <property type="match status" value="1"/>
</dbReference>
<keyword evidence="6 9" id="KW-1133">Transmembrane helix</keyword>
<dbReference type="Proteomes" id="UP000265100">
    <property type="component" value="Chromosome 5"/>
</dbReference>
<dbReference type="SUPFAM" id="SSF49562">
    <property type="entry name" value="C2 domain (Calcium/lipid-binding domain, CaLB)"/>
    <property type="match status" value="7"/>
</dbReference>
<feature type="domain" description="C2" evidence="10">
    <location>
        <begin position="329"/>
        <end position="467"/>
    </location>
</feature>
<dbReference type="OMA" id="DHTWRLC"/>
<dbReference type="InterPro" id="IPR000008">
    <property type="entry name" value="C2_dom"/>
</dbReference>
<evidence type="ECO:0000313" key="11">
    <source>
        <dbReference type="Ensembl" id="ENSACLP00000005699.2"/>
    </source>
</evidence>
<dbReference type="InterPro" id="IPR037720">
    <property type="entry name" value="C2B_Ferlin"/>
</dbReference>
<dbReference type="CDD" id="cd04018">
    <property type="entry name" value="C2C_Ferlin"/>
    <property type="match status" value="1"/>
</dbReference>
<feature type="compositionally biased region" description="Basic and acidic residues" evidence="8">
    <location>
        <begin position="628"/>
        <end position="646"/>
    </location>
</feature>
<feature type="domain" description="C2" evidence="10">
    <location>
        <begin position="1338"/>
        <end position="1457"/>
    </location>
</feature>
<dbReference type="InterPro" id="IPR037725">
    <property type="entry name" value="C2F_Ferlin"/>
</dbReference>
<feature type="transmembrane region" description="Helical" evidence="9">
    <location>
        <begin position="1882"/>
        <end position="1902"/>
    </location>
</feature>
<reference evidence="11" key="3">
    <citation type="submission" date="2025-08" db="UniProtKB">
        <authorList>
            <consortium name="Ensembl"/>
        </authorList>
    </citation>
    <scope>IDENTIFICATION</scope>
</reference>
<dbReference type="Pfam" id="PF08150">
    <property type="entry name" value="FerB"/>
    <property type="match status" value="1"/>
</dbReference>
<keyword evidence="3" id="KW-0479">Metal-binding</keyword>
<sequence>PVLDCFMLGILNLRHFRWPHYGKEISTEVLTVSVYNCSKFFSNRLLGKLIISLQHVVTSGRLVVREPLTDASYSLTDIYIELEIRFHPLEGTAGTWDGRDFLSIDEEKDEQRTIGRLDQLDREARRLGQNLLPRDEENEDGDYDDYDDDVMDMEASNIIFTSLLSRCRPLSKSSVGAMPRVQSFQVNVNILEAQKLVGVNINPAVFISVGNQKRHTATQKSTNCPFYNENFQFDFQEAPQTFLDKVIEIKVFHRRTLAFLLTHIGTFKIDISTVYNQPDHRFYQKWAPLTDPADTRSGIKGYVKASLNVLMKGDTLSMPSLPSSSSSGATEDIEKNLLLPRGMPSERPWARFRVRIYRAEGLPTMEAGLMAFVSVTDRTVFIDPYVKVTFAGQQGETSVATATNCPVWNEEISFIEQFPPLAQRIKVQILDDSKMGDIALATHFLDLQQISDPTRNGFNPTFGPSWVNLYGSPQNSTLGDVHQALNEGLGEGLFYRGRILLALSMEVYSSSSAIAADTGSAALGKVPEQLKLQYQSKQFANTSVYQQYFLYDAASGPDESGEASVEVPEAATVDVEEIHPLPEGLLGQKEEFLLFASLFEVTMMEPSVGTKPITFELSIGKCGGHKEDLRRSREELRKDELDREEVQSPEPENRSVSAAMRPQPTEYSRSFQCLQLHPPLVKSKPCLFVWSQFEDHSFRLYQANWLSKMADRLEIGLDEVEKLLRRPRSKAKQRLDEVLLELVVSCKSVAFSEKRSQSRPNNLDKCRRNFIKKNLILLARQAVRARRRITRRTAKQRLMESKRFLKKLRLLAVEPQSTIPDAFIWLLSGNKRLAYVRIPAYSILFSLVEEQRGRDCGKVSTLYMKSPGGPASEIFVKLEVYLWLGLTKYSKEVISCLPEDFVPVYAEDIGEGEEQRGLVDTDRRYYQLRCHLYQGRGLMAADDDGLSDPFARVVFTTHCQVTRMLPDTLSPAWCECLVFDRVLLEGTREDLQQDPPLIIINIYDYDAVGGPKPLGRAFAEPEFKTVEQLYEKPRLRFFDVNMGRVSAGELLAAFELIELDYSGFGEPTLPSHVDPQELNYDEEHNFYLIPEGVRPVLKTFRIEVLFWGLRDLKRVHLFEVEHPQVKIECAGRQLESEEIESYKTNPNFKEVVHYMDVELPEELYLHPPLTVFVVEHRAFGHLALVGSHVVQNLMDYGPREVAGEPEEEEEPKPKGKTCKISLMLLSEAPLKKIRNKEEELEEEVPEKEELDWWSKYYASLEELEKQTFRHFSLCVVCVQLYGGDLESEFSHFQDWLRVFPVYKGRASGEDEEEDEETRLMGKYKGSFLVYPIEPEDTEDTSCQIIKGIPRNSPVKVLVRVYIVKATSLAPTDPNGKADPYLVIQVVEQNMDTKDRYIPKQLNPIFGEVFELTVSFPLETELVITVMDHDLVGADDRIGETRIDLENRFYSSHRASCGLALYYDTDGYNMWRDAKKPSTILNEHCRKYGIPSPEYRPSEVKVLNKIFKVPPDAIPEDLLKKNQRSPEEEAEIQEHAALSVLHRWGEMNEFIAGVVPLVPEHVEIRSLMNQDNPGLPQGYLHMWVDMFPTDIPAPPPIDIKPRLPEQYELRVIIWNTDDVFLDDVNPFTGDPSSDIYVKGWIKGLEGDKQETDVHFNSLTGEGNFNWRFVFRFDYLPTEKEVVYKKKESIFSLEESEFRQPAVLALQVWDYDRIAANDFLGAIELRLSDMVRPAKSSGKCTISMAKDRASPRFSIFRAKKMKGWWPLTRPKTAEDFEREEKEKEEAKKKGRKKKKKNKDKRSQLREEDIQYTDSMGNTFLLMGKVEAELQLVTLEQAEANPVGRARKEPEPLDKPNRPTTSFAWFVNPMKTFVFLIWKKYKKYIIALVIITILTLFIVLIVYTMPQQISSLIIKG</sequence>
<feature type="region of interest" description="Disordered" evidence="8">
    <location>
        <begin position="628"/>
        <end position="662"/>
    </location>
</feature>
<dbReference type="SMART" id="SM01202">
    <property type="entry name" value="FerI"/>
    <property type="match status" value="1"/>
</dbReference>
<dbReference type="InterPro" id="IPR037721">
    <property type="entry name" value="Ferlin"/>
</dbReference>
<protein>
    <recommendedName>
        <fullName evidence="10">C2 domain-containing protein</fullName>
    </recommendedName>
</protein>
<dbReference type="PROSITE" id="PS50004">
    <property type="entry name" value="C2"/>
    <property type="match status" value="6"/>
</dbReference>
<dbReference type="Pfam" id="PF16165">
    <property type="entry name" value="Ferlin_C"/>
    <property type="match status" value="1"/>
</dbReference>
<dbReference type="InterPro" id="IPR037723">
    <property type="entry name" value="C2D_Ferlin"/>
</dbReference>
<dbReference type="GO" id="GO:0046872">
    <property type="term" value="F:metal ion binding"/>
    <property type="evidence" value="ECO:0007669"/>
    <property type="project" value="UniProtKB-KW"/>
</dbReference>
<keyword evidence="12" id="KW-1185">Reference proteome</keyword>
<evidence type="ECO:0000256" key="4">
    <source>
        <dbReference type="ARBA" id="ARBA00022737"/>
    </source>
</evidence>
<evidence type="ECO:0000259" key="10">
    <source>
        <dbReference type="PROSITE" id="PS50004"/>
    </source>
</evidence>
<dbReference type="Bgee" id="ENSACLG00000003792">
    <property type="expression patterns" value="Expressed in ovary and 1 other cell type or tissue"/>
</dbReference>